<dbReference type="EMBL" id="CP035758">
    <property type="protein sequence ID" value="QBD78967.1"/>
    <property type="molecule type" value="Genomic_DNA"/>
</dbReference>
<evidence type="ECO:0000256" key="1">
    <source>
        <dbReference type="SAM" id="Phobius"/>
    </source>
</evidence>
<dbReference type="RefSeq" id="WP_129890020.1">
    <property type="nucleotide sequence ID" value="NZ_CP035758.1"/>
</dbReference>
<organism evidence="2 3">
    <name type="scientific">Ktedonosporobacter rubrisoli</name>
    <dbReference type="NCBI Taxonomy" id="2509675"/>
    <lineage>
        <taxon>Bacteria</taxon>
        <taxon>Bacillati</taxon>
        <taxon>Chloroflexota</taxon>
        <taxon>Ktedonobacteria</taxon>
        <taxon>Ktedonobacterales</taxon>
        <taxon>Ktedonosporobacteraceae</taxon>
        <taxon>Ktedonosporobacter</taxon>
    </lineage>
</organism>
<gene>
    <name evidence="2" type="ORF">EPA93_24480</name>
</gene>
<protein>
    <submittedName>
        <fullName evidence="2">Uncharacterized protein</fullName>
    </submittedName>
</protein>
<dbReference type="KEGG" id="kbs:EPA93_24480"/>
<reference evidence="2 3" key="1">
    <citation type="submission" date="2019-01" db="EMBL/GenBank/DDBJ databases">
        <title>Ktedonosporobacter rubrisoli SCAWS-G2.</title>
        <authorList>
            <person name="Huang Y."/>
            <person name="Yan B."/>
        </authorList>
    </citation>
    <scope>NUCLEOTIDE SEQUENCE [LARGE SCALE GENOMIC DNA]</scope>
    <source>
        <strain evidence="2 3">SCAWS-G2</strain>
    </source>
</reference>
<dbReference type="AlphaFoldDB" id="A0A4P6JTR3"/>
<feature type="transmembrane region" description="Helical" evidence="1">
    <location>
        <begin position="7"/>
        <end position="24"/>
    </location>
</feature>
<name>A0A4P6JTR3_KTERU</name>
<sequence length="123" mass="14102">MPRKRSPGYYVIALFCILGCVALLQRAFGLLWLALLLTIPLALLLLAPPSVLHRLGLMAGNVKRAFRRRRQPFVQDMYSEEQSYEQGYQANLHDPVQQQPILQDSFETPQAHYPQQLPPMRGE</sequence>
<evidence type="ECO:0000313" key="3">
    <source>
        <dbReference type="Proteomes" id="UP000290365"/>
    </source>
</evidence>
<evidence type="ECO:0000313" key="2">
    <source>
        <dbReference type="EMBL" id="QBD78967.1"/>
    </source>
</evidence>
<accession>A0A4P6JTR3</accession>
<proteinExistence type="predicted"/>
<feature type="transmembrane region" description="Helical" evidence="1">
    <location>
        <begin position="30"/>
        <end position="48"/>
    </location>
</feature>
<keyword evidence="3" id="KW-1185">Reference proteome</keyword>
<keyword evidence="1" id="KW-0472">Membrane</keyword>
<dbReference type="Proteomes" id="UP000290365">
    <property type="component" value="Chromosome"/>
</dbReference>
<keyword evidence="1" id="KW-1133">Transmembrane helix</keyword>
<keyword evidence="1" id="KW-0812">Transmembrane</keyword>